<keyword evidence="3" id="KW-0804">Transcription</keyword>
<evidence type="ECO:0000259" key="4">
    <source>
        <dbReference type="SMART" id="SM00738"/>
    </source>
</evidence>
<dbReference type="InterPro" id="IPR036735">
    <property type="entry name" value="NGN_dom_sf"/>
</dbReference>
<dbReference type="RefSeq" id="WP_377835117.1">
    <property type="nucleotide sequence ID" value="NZ_JBHRSK010000018.1"/>
</dbReference>
<dbReference type="Pfam" id="PF02357">
    <property type="entry name" value="NusG"/>
    <property type="match status" value="1"/>
</dbReference>
<dbReference type="InterPro" id="IPR043425">
    <property type="entry name" value="NusG-like"/>
</dbReference>
<dbReference type="SUPFAM" id="SSF82679">
    <property type="entry name" value="N-utilization substance G protein NusG, N-terminal domain"/>
    <property type="match status" value="1"/>
</dbReference>
<protein>
    <submittedName>
        <fullName evidence="5">Transcription termination/antitermination protein NusG</fullName>
    </submittedName>
</protein>
<gene>
    <name evidence="5" type="ORF">ACFOES_19520</name>
</gene>
<proteinExistence type="predicted"/>
<name>A0ABV7ALY4_9RHOB</name>
<evidence type="ECO:0000256" key="1">
    <source>
        <dbReference type="ARBA" id="ARBA00022814"/>
    </source>
</evidence>
<dbReference type="InterPro" id="IPR006645">
    <property type="entry name" value="NGN-like_dom"/>
</dbReference>
<organism evidence="5 6">
    <name type="scientific">Acidimangrovimonas pyrenivorans</name>
    <dbReference type="NCBI Taxonomy" id="2030798"/>
    <lineage>
        <taxon>Bacteria</taxon>
        <taxon>Pseudomonadati</taxon>
        <taxon>Pseudomonadota</taxon>
        <taxon>Alphaproteobacteria</taxon>
        <taxon>Rhodobacterales</taxon>
        <taxon>Paracoccaceae</taxon>
        <taxon>Acidimangrovimonas</taxon>
    </lineage>
</organism>
<dbReference type="CDD" id="cd09892">
    <property type="entry name" value="NGN_SP_RfaH"/>
    <property type="match status" value="1"/>
</dbReference>
<keyword evidence="1" id="KW-0889">Transcription antitermination</keyword>
<accession>A0ABV7ALY4</accession>
<dbReference type="SUPFAM" id="SSF50104">
    <property type="entry name" value="Translation proteins SH3-like domain"/>
    <property type="match status" value="1"/>
</dbReference>
<dbReference type="Gene3D" id="3.30.70.940">
    <property type="entry name" value="NusG, N-terminal domain"/>
    <property type="match status" value="1"/>
</dbReference>
<dbReference type="SMART" id="SM00738">
    <property type="entry name" value="NGN"/>
    <property type="match status" value="1"/>
</dbReference>
<dbReference type="PANTHER" id="PTHR30265">
    <property type="entry name" value="RHO-INTERACTING TRANSCRIPTION TERMINATION FACTOR NUSG"/>
    <property type="match status" value="1"/>
</dbReference>
<dbReference type="Proteomes" id="UP001595443">
    <property type="component" value="Unassembled WGS sequence"/>
</dbReference>
<dbReference type="CDD" id="cd06091">
    <property type="entry name" value="KOW_NusG"/>
    <property type="match status" value="1"/>
</dbReference>
<evidence type="ECO:0000313" key="6">
    <source>
        <dbReference type="Proteomes" id="UP001595443"/>
    </source>
</evidence>
<dbReference type="PANTHER" id="PTHR30265:SF7">
    <property type="entry name" value="TRANSCRIPTION ANTITERMINATION PROTEIN RFAH"/>
    <property type="match status" value="1"/>
</dbReference>
<evidence type="ECO:0000256" key="2">
    <source>
        <dbReference type="ARBA" id="ARBA00023015"/>
    </source>
</evidence>
<comment type="caution">
    <text evidence="5">The sequence shown here is derived from an EMBL/GenBank/DDBJ whole genome shotgun (WGS) entry which is preliminary data.</text>
</comment>
<evidence type="ECO:0000313" key="5">
    <source>
        <dbReference type="EMBL" id="MFC2970292.1"/>
    </source>
</evidence>
<keyword evidence="2" id="KW-0805">Transcription regulation</keyword>
<dbReference type="InterPro" id="IPR008991">
    <property type="entry name" value="Translation_prot_SH3-like_sf"/>
</dbReference>
<sequence>MVGDAAETSWYLAQLKPNSLCIAERNLRRQGFQVFVPMQEGTRRARGAFVTASRPLFPGYAFVAFDPARGGWQAINSTHGVTRLVSFGKEPARVPAEMIAQLMRRCDAEGKLLPSPDIRPGDAVRLSSGPFTEFVATVEQLAPDQRVWVLLDLLGRELRVAVQPATLRPVRQD</sequence>
<reference evidence="6" key="1">
    <citation type="journal article" date="2019" name="Int. J. Syst. Evol. Microbiol.">
        <title>The Global Catalogue of Microorganisms (GCM) 10K type strain sequencing project: providing services to taxonomists for standard genome sequencing and annotation.</title>
        <authorList>
            <consortium name="The Broad Institute Genomics Platform"/>
            <consortium name="The Broad Institute Genome Sequencing Center for Infectious Disease"/>
            <person name="Wu L."/>
            <person name="Ma J."/>
        </authorList>
    </citation>
    <scope>NUCLEOTIDE SEQUENCE [LARGE SCALE GENOMIC DNA]</scope>
    <source>
        <strain evidence="6">KCTC 62192</strain>
    </source>
</reference>
<feature type="domain" description="NusG-like N-terminal" evidence="4">
    <location>
        <begin position="7"/>
        <end position="106"/>
    </location>
</feature>
<keyword evidence="6" id="KW-1185">Reference proteome</keyword>
<dbReference type="EMBL" id="JBHRSK010000018">
    <property type="protein sequence ID" value="MFC2970292.1"/>
    <property type="molecule type" value="Genomic_DNA"/>
</dbReference>
<evidence type="ECO:0000256" key="3">
    <source>
        <dbReference type="ARBA" id="ARBA00023163"/>
    </source>
</evidence>